<dbReference type="PANTHER" id="PTHR39186">
    <property type="entry name" value="DUF2071 FAMILY PROTEIN"/>
    <property type="match status" value="1"/>
</dbReference>
<gene>
    <name evidence="1" type="ORF">LuPra_06109</name>
</gene>
<evidence type="ECO:0008006" key="3">
    <source>
        <dbReference type="Google" id="ProtNLM"/>
    </source>
</evidence>
<dbReference type="AlphaFoldDB" id="A0A143PVQ1"/>
<dbReference type="STRING" id="1855912.LuPra_06109"/>
<dbReference type="PATRIC" id="fig|1813736.3.peg.6416"/>
<dbReference type="KEGG" id="abac:LuPra_06109"/>
<evidence type="ECO:0000313" key="1">
    <source>
        <dbReference type="EMBL" id="AMY12827.1"/>
    </source>
</evidence>
<evidence type="ECO:0000313" key="2">
    <source>
        <dbReference type="Proteomes" id="UP000076079"/>
    </source>
</evidence>
<dbReference type="OrthoDB" id="150993at2"/>
<name>A0A143PVQ1_LUTPR</name>
<dbReference type="Proteomes" id="UP000076079">
    <property type="component" value="Chromosome"/>
</dbReference>
<dbReference type="RefSeq" id="WP_110174245.1">
    <property type="nucleotide sequence ID" value="NZ_CP015136.1"/>
</dbReference>
<keyword evidence="2" id="KW-1185">Reference proteome</keyword>
<dbReference type="Pfam" id="PF09844">
    <property type="entry name" value="DUF2071"/>
    <property type="match status" value="1"/>
</dbReference>
<sequence>MPFLTARWEHLVLLNYVCPAALLEPLVPAGTTLDTWEGEALVSLVGFLFSDTRLLGLPVPFHRTFEEVNLRFYVRGPAPDFRRAVVFIRELVPRWAIAAVARGIYNEPYLSVPMRHRWSLTKDGGKISYRWTHAAADFEIGARVSGAPAPLQEDSESEFITEHYWGYTRQRDGRTLEYQVEHPRWRVWTASECWFRGPAASLYGPAFGAVLSVEPRSAFVAVGSPVVVHHGRRLVTS</sequence>
<reference evidence="2" key="2">
    <citation type="submission" date="2016-04" db="EMBL/GenBank/DDBJ databases">
        <title>First Complete Genome Sequence of a Subdivision 6 Acidobacterium.</title>
        <authorList>
            <person name="Huang S."/>
            <person name="Vieira S."/>
            <person name="Bunk B."/>
            <person name="Riedel T."/>
            <person name="Sproeer C."/>
            <person name="Overmann J."/>
        </authorList>
    </citation>
    <scope>NUCLEOTIDE SEQUENCE [LARGE SCALE GENOMIC DNA]</scope>
    <source>
        <strain evidence="2">DSM 100886 HEG_-6_39</strain>
    </source>
</reference>
<dbReference type="PANTHER" id="PTHR39186:SF1">
    <property type="entry name" value="DUF2071 DOMAIN-CONTAINING PROTEIN"/>
    <property type="match status" value="1"/>
</dbReference>
<organism evidence="1 2">
    <name type="scientific">Luteitalea pratensis</name>
    <dbReference type="NCBI Taxonomy" id="1855912"/>
    <lineage>
        <taxon>Bacteria</taxon>
        <taxon>Pseudomonadati</taxon>
        <taxon>Acidobacteriota</taxon>
        <taxon>Vicinamibacteria</taxon>
        <taxon>Vicinamibacterales</taxon>
        <taxon>Vicinamibacteraceae</taxon>
        <taxon>Luteitalea</taxon>
    </lineage>
</organism>
<dbReference type="InterPro" id="IPR018644">
    <property type="entry name" value="DUF2071"/>
</dbReference>
<dbReference type="EMBL" id="CP015136">
    <property type="protein sequence ID" value="AMY12827.1"/>
    <property type="molecule type" value="Genomic_DNA"/>
</dbReference>
<proteinExistence type="predicted"/>
<protein>
    <recommendedName>
        <fullName evidence="3">DUF2071 domain-containing protein</fullName>
    </recommendedName>
</protein>
<accession>A0A143PVQ1</accession>
<reference evidence="1 2" key="1">
    <citation type="journal article" date="2016" name="Genome Announc.">
        <title>First Complete Genome Sequence of a Subdivision 6 Acidobacterium Strain.</title>
        <authorList>
            <person name="Huang S."/>
            <person name="Vieira S."/>
            <person name="Bunk B."/>
            <person name="Riedel T."/>
            <person name="Sproer C."/>
            <person name="Overmann J."/>
        </authorList>
    </citation>
    <scope>NUCLEOTIDE SEQUENCE [LARGE SCALE GENOMIC DNA]</scope>
    <source>
        <strain evidence="2">DSM 100886 HEG_-6_39</strain>
    </source>
</reference>